<keyword evidence="8" id="KW-1185">Reference proteome</keyword>
<dbReference type="CDD" id="cd08255">
    <property type="entry name" value="2-desacetyl-2-hydroxyethyl_bacteriochlorophyllide_like"/>
    <property type="match status" value="1"/>
</dbReference>
<gene>
    <name evidence="7" type="ORF">SAMN04490247_1322</name>
</gene>
<keyword evidence="4" id="KW-0862">Zinc</keyword>
<dbReference type="STRING" id="86666.SAMN04490247_1322"/>
<evidence type="ECO:0000256" key="4">
    <source>
        <dbReference type="ARBA" id="ARBA00022833"/>
    </source>
</evidence>
<dbReference type="GO" id="GO:0016491">
    <property type="term" value="F:oxidoreductase activity"/>
    <property type="evidence" value="ECO:0007669"/>
    <property type="project" value="UniProtKB-KW"/>
</dbReference>
<evidence type="ECO:0000256" key="3">
    <source>
        <dbReference type="ARBA" id="ARBA00022723"/>
    </source>
</evidence>
<dbReference type="OrthoDB" id="9781031at2"/>
<evidence type="ECO:0000256" key="5">
    <source>
        <dbReference type="ARBA" id="ARBA00023002"/>
    </source>
</evidence>
<dbReference type="GO" id="GO:0046872">
    <property type="term" value="F:metal ion binding"/>
    <property type="evidence" value="ECO:0007669"/>
    <property type="project" value="UniProtKB-KW"/>
</dbReference>
<comment type="cofactor">
    <cofactor evidence="1">
        <name>Zn(2+)</name>
        <dbReference type="ChEBI" id="CHEBI:29105"/>
    </cofactor>
</comment>
<organism evidence="7 8">
    <name type="scientific">Salimicrobium halophilum</name>
    <dbReference type="NCBI Taxonomy" id="86666"/>
    <lineage>
        <taxon>Bacteria</taxon>
        <taxon>Bacillati</taxon>
        <taxon>Bacillota</taxon>
        <taxon>Bacilli</taxon>
        <taxon>Bacillales</taxon>
        <taxon>Bacillaceae</taxon>
        <taxon>Salimicrobium</taxon>
    </lineage>
</organism>
<dbReference type="InterPro" id="IPR011032">
    <property type="entry name" value="GroES-like_sf"/>
</dbReference>
<evidence type="ECO:0000256" key="2">
    <source>
        <dbReference type="ARBA" id="ARBA00008072"/>
    </source>
</evidence>
<name>A0A1G8SAB1_9BACI</name>
<dbReference type="SUPFAM" id="SSF50129">
    <property type="entry name" value="GroES-like"/>
    <property type="match status" value="1"/>
</dbReference>
<accession>A0A1G8SAB1</accession>
<keyword evidence="3" id="KW-0479">Metal-binding</keyword>
<comment type="similarity">
    <text evidence="2">Belongs to the zinc-containing alcohol dehydrogenase family.</text>
</comment>
<dbReference type="InterPro" id="IPR013154">
    <property type="entry name" value="ADH-like_N"/>
</dbReference>
<evidence type="ECO:0000256" key="1">
    <source>
        <dbReference type="ARBA" id="ARBA00001947"/>
    </source>
</evidence>
<dbReference type="Gene3D" id="3.40.50.720">
    <property type="entry name" value="NAD(P)-binding Rossmann-like Domain"/>
    <property type="match status" value="1"/>
</dbReference>
<dbReference type="RefSeq" id="WP_093193078.1">
    <property type="nucleotide sequence ID" value="NZ_FNEV01000003.1"/>
</dbReference>
<evidence type="ECO:0000259" key="6">
    <source>
        <dbReference type="Pfam" id="PF08240"/>
    </source>
</evidence>
<dbReference type="Proteomes" id="UP000199225">
    <property type="component" value="Unassembled WGS sequence"/>
</dbReference>
<dbReference type="Gene3D" id="3.90.180.10">
    <property type="entry name" value="Medium-chain alcohol dehydrogenases, catalytic domain"/>
    <property type="match status" value="2"/>
</dbReference>
<dbReference type="Pfam" id="PF08240">
    <property type="entry name" value="ADH_N"/>
    <property type="match status" value="1"/>
</dbReference>
<dbReference type="AlphaFoldDB" id="A0A1G8SAB1"/>
<dbReference type="PANTHER" id="PTHR43350:SF19">
    <property type="entry name" value="D-GULOSIDE 3-DEHYDROGENASE"/>
    <property type="match status" value="1"/>
</dbReference>
<dbReference type="InterPro" id="IPR036291">
    <property type="entry name" value="NAD(P)-bd_dom_sf"/>
</dbReference>
<dbReference type="SUPFAM" id="SSF51735">
    <property type="entry name" value="NAD(P)-binding Rossmann-fold domains"/>
    <property type="match status" value="1"/>
</dbReference>
<evidence type="ECO:0000313" key="8">
    <source>
        <dbReference type="Proteomes" id="UP000199225"/>
    </source>
</evidence>
<sequence>MRKLIAQHEEVYIGTEEHSALRPGHVRVRTTYSAISPGSEMGLIGVSNGQKLDLGYSAAGLVTAVGEGVSSLREGDRVACYGAPYVKHGECLQVPVTLCSKVPQGVLMKEAAFGGIGAIAIHALRTARLQFGERVVVAGLGLLGQMIAMIAEAAAYDVICYDVNVKRVKEAEKGGLKAFRSSKKLEGIEADAVLLCAGGKQSTLTQDSPDWIRNRGKIVIVGDIEPEYPRAKIFKKEAELLISRAGGPGRYDVTYEQDAIDYPIEYVRWTEGRNVGEFLRLLATGKIEISCFTRKVTNMEEAYLTYGALGNQEISAAVIEYGRSDG</sequence>
<keyword evidence="5" id="KW-0560">Oxidoreductase</keyword>
<proteinExistence type="inferred from homology"/>
<dbReference type="PANTHER" id="PTHR43350">
    <property type="entry name" value="NAD-DEPENDENT ALCOHOL DEHYDROGENASE"/>
    <property type="match status" value="1"/>
</dbReference>
<dbReference type="EMBL" id="FNEV01000003">
    <property type="protein sequence ID" value="SDJ25715.1"/>
    <property type="molecule type" value="Genomic_DNA"/>
</dbReference>
<evidence type="ECO:0000313" key="7">
    <source>
        <dbReference type="EMBL" id="SDJ25715.1"/>
    </source>
</evidence>
<protein>
    <recommendedName>
        <fullName evidence="6">Alcohol dehydrogenase-like N-terminal domain-containing protein</fullName>
    </recommendedName>
</protein>
<feature type="domain" description="Alcohol dehydrogenase-like N-terminal" evidence="6">
    <location>
        <begin position="23"/>
        <end position="111"/>
    </location>
</feature>
<reference evidence="8" key="1">
    <citation type="submission" date="2016-10" db="EMBL/GenBank/DDBJ databases">
        <authorList>
            <person name="Varghese N."/>
            <person name="Submissions S."/>
        </authorList>
    </citation>
    <scope>NUCLEOTIDE SEQUENCE [LARGE SCALE GENOMIC DNA]</scope>
    <source>
        <strain evidence="8">DSM 4771</strain>
    </source>
</reference>